<reference evidence="1 2" key="1">
    <citation type="submission" date="2015-07" db="EMBL/GenBank/DDBJ databases">
        <title>The genome of the fungus Escovopsis weberi, a specialized disease agent of ant agriculture.</title>
        <authorList>
            <person name="de Man T.J."/>
            <person name="Stajich J.E."/>
            <person name="Kubicek C.P."/>
            <person name="Chenthamara K."/>
            <person name="Atanasova L."/>
            <person name="Druzhinina I.S."/>
            <person name="Birnbaum S."/>
            <person name="Barribeau S.M."/>
            <person name="Teiling C."/>
            <person name="Suen G."/>
            <person name="Currie C."/>
            <person name="Gerardo N.M."/>
        </authorList>
    </citation>
    <scope>NUCLEOTIDE SEQUENCE [LARGE SCALE GENOMIC DNA]</scope>
</reference>
<gene>
    <name evidence="1" type="ORF">ESCO_000780</name>
</gene>
<name>A0A0N0RTG2_ESCWE</name>
<dbReference type="AlphaFoldDB" id="A0A0N0RTG2"/>
<dbReference type="STRING" id="150374.A0A0N0RTG2"/>
<evidence type="ECO:0000313" key="2">
    <source>
        <dbReference type="Proteomes" id="UP000053831"/>
    </source>
</evidence>
<dbReference type="Proteomes" id="UP000053831">
    <property type="component" value="Unassembled WGS sequence"/>
</dbReference>
<evidence type="ECO:0000313" key="1">
    <source>
        <dbReference type="EMBL" id="KOS19495.1"/>
    </source>
</evidence>
<proteinExistence type="predicted"/>
<evidence type="ECO:0008006" key="3">
    <source>
        <dbReference type="Google" id="ProtNLM"/>
    </source>
</evidence>
<dbReference type="EMBL" id="LGSR01000020">
    <property type="protein sequence ID" value="KOS19495.1"/>
    <property type="molecule type" value="Genomic_DNA"/>
</dbReference>
<comment type="caution">
    <text evidence="1">The sequence shown here is derived from an EMBL/GenBank/DDBJ whole genome shotgun (WGS) entry which is preliminary data.</text>
</comment>
<organism evidence="1 2">
    <name type="scientific">Escovopsis weberi</name>
    <dbReference type="NCBI Taxonomy" id="150374"/>
    <lineage>
        <taxon>Eukaryota</taxon>
        <taxon>Fungi</taxon>
        <taxon>Dikarya</taxon>
        <taxon>Ascomycota</taxon>
        <taxon>Pezizomycotina</taxon>
        <taxon>Sordariomycetes</taxon>
        <taxon>Hypocreomycetidae</taxon>
        <taxon>Hypocreales</taxon>
        <taxon>Hypocreaceae</taxon>
        <taxon>Escovopsis</taxon>
    </lineage>
</organism>
<protein>
    <recommendedName>
        <fullName evidence="3">FIST domain-containing protein</fullName>
    </recommendedName>
</protein>
<accession>A0A0N0RTG2</accession>
<sequence length="456" mass="48560">MPLSQARQQEILQDIRATTSVANSSGHDAAVLLVSPSFARSLDDQDFMSHLVSALSGSAEVENFHVVSAIVDHVAPSLGSFEPIRGISVLRGHLDDMLPQLWEPAPPGVGGDADAASALTFGLGAASVTLPLAKTPFLNSRPSTLLTSLYDLSGGRPSLAHLADKRSQKIAWSTRQGLNKVSDLGLFAPLVPLTAPRAVTESFGNIVRRISAGSESVPASTELELAVNTLHEKGVLSEYGPGPVSVWAVVTPNGQESDAVADWLRTAPDPIRPVRDTTYIEELTTNTAIHLSKLYSLGGRFYKILSGGGGWGAKKGLLSLDPQHTHFAMSEEEEMTRFMRTMEDSSFTPRGSQIQFFISSLALPQTEPLVVPGISLGVAGEPLRAERQDQPASRGFIYGHFGALSNDALFISGPGLADGETTKLSVDHSRVFAATHDGAANHELCRRLLSSTSNKP</sequence>
<dbReference type="OrthoDB" id="1744869at2759"/>
<keyword evidence="2" id="KW-1185">Reference proteome</keyword>